<dbReference type="EMBL" id="CP018911">
    <property type="protein sequence ID" value="AZU04046.1"/>
    <property type="molecule type" value="Genomic_DNA"/>
</dbReference>
<keyword evidence="2" id="KW-1185">Reference proteome</keyword>
<proteinExistence type="predicted"/>
<accession>A0A3T0EA21</accession>
<protein>
    <submittedName>
        <fullName evidence="1">Plasmolipin</fullName>
    </submittedName>
</protein>
<organism evidence="1 2">
    <name type="scientific">Glycocaulis alkaliphilus</name>
    <dbReference type="NCBI Taxonomy" id="1434191"/>
    <lineage>
        <taxon>Bacteria</taxon>
        <taxon>Pseudomonadati</taxon>
        <taxon>Pseudomonadota</taxon>
        <taxon>Alphaproteobacteria</taxon>
        <taxon>Maricaulales</taxon>
        <taxon>Maricaulaceae</taxon>
        <taxon>Glycocaulis</taxon>
    </lineage>
</organism>
<dbReference type="KEGG" id="gak:X907_1513"/>
<gene>
    <name evidence="1" type="ORF">X907_1513</name>
</gene>
<name>A0A3T0EA21_9PROT</name>
<dbReference type="Pfam" id="PF16357">
    <property type="entry name" value="PepSY_TM_like_2"/>
    <property type="match status" value="1"/>
</dbReference>
<dbReference type="Proteomes" id="UP000286954">
    <property type="component" value="Chromosome"/>
</dbReference>
<dbReference type="PANTHER" id="PTHR40115">
    <property type="entry name" value="INNER MEMBRANE PROTEIN WITH PEPSY TM HELIX"/>
    <property type="match status" value="1"/>
</dbReference>
<dbReference type="AlphaFoldDB" id="A0A3T0EA21"/>
<dbReference type="PANTHER" id="PTHR40115:SF1">
    <property type="entry name" value="INNER MEMBRANE PROTEIN WITH PEPSY TM HELIX"/>
    <property type="match status" value="1"/>
</dbReference>
<sequence>MILFAVTGITLNHAADIEARAVTVETGMVLENDTLQTLQTGFEGEAPLPEAVAARLHDELGVRTGNRQAEWSDVDIYLSLPRPGGDGWLSIDVETGEVLLEQTHRGWIAFLNDLHKGRNTGTAWSWFIDIFAVACIVFCLTGLLLLQFHARGRPSTWPVVSLGLAAPLILILLFVH</sequence>
<dbReference type="InterPro" id="IPR032307">
    <property type="entry name" value="PepSY_TM-like_2"/>
</dbReference>
<evidence type="ECO:0000313" key="1">
    <source>
        <dbReference type="EMBL" id="AZU04046.1"/>
    </source>
</evidence>
<evidence type="ECO:0000313" key="2">
    <source>
        <dbReference type="Proteomes" id="UP000286954"/>
    </source>
</evidence>
<reference evidence="1 2" key="1">
    <citation type="submission" date="2016-12" db="EMBL/GenBank/DDBJ databases">
        <title>The genome of dimorphic prosthecate Glycocaulis alkaliphilus 6b-8t, isolated from crude oil dictates its adaptability in petroleum environments.</title>
        <authorList>
            <person name="Wu X.-L."/>
            <person name="Geng S."/>
        </authorList>
    </citation>
    <scope>NUCLEOTIDE SEQUENCE [LARGE SCALE GENOMIC DNA]</scope>
    <source>
        <strain evidence="1 2">6B-8</strain>
    </source>
</reference>